<dbReference type="AlphaFoldDB" id="A0A366Y516"/>
<keyword evidence="1" id="KW-0812">Transmembrane</keyword>
<sequence>MRQRMLLSILAGCAMLYYAVPRLSFHGGIEMYFSIVWLLFVLIAIGGNLAAFLYSVPKAKRMKQEEQKKQVKRDYSL</sequence>
<organism evidence="2 3">
    <name type="scientific">Bacillus taeanensis</name>
    <dbReference type="NCBI Taxonomy" id="273032"/>
    <lineage>
        <taxon>Bacteria</taxon>
        <taxon>Bacillati</taxon>
        <taxon>Bacillota</taxon>
        <taxon>Bacilli</taxon>
        <taxon>Bacillales</taxon>
        <taxon>Bacillaceae</taxon>
        <taxon>Bacillus</taxon>
    </lineage>
</organism>
<evidence type="ECO:0000313" key="2">
    <source>
        <dbReference type="EMBL" id="RBW71474.1"/>
    </source>
</evidence>
<accession>A0A366Y516</accession>
<evidence type="ECO:0000313" key="3">
    <source>
        <dbReference type="Proteomes" id="UP000253314"/>
    </source>
</evidence>
<proteinExistence type="predicted"/>
<dbReference type="Proteomes" id="UP000253314">
    <property type="component" value="Unassembled WGS sequence"/>
</dbReference>
<comment type="caution">
    <text evidence="2">The sequence shown here is derived from an EMBL/GenBank/DDBJ whole genome shotgun (WGS) entry which is preliminary data.</text>
</comment>
<dbReference type="RefSeq" id="WP_245947142.1">
    <property type="nucleotide sequence ID" value="NZ_QOCW01000001.1"/>
</dbReference>
<keyword evidence="3" id="KW-1185">Reference proteome</keyword>
<feature type="transmembrane region" description="Helical" evidence="1">
    <location>
        <begin position="31"/>
        <end position="54"/>
    </location>
</feature>
<reference evidence="2 3" key="1">
    <citation type="submission" date="2018-07" db="EMBL/GenBank/DDBJ databases">
        <title>Lottiidibacillus patelloidae gen. nov., sp. nov., isolated from the intestinal tract of a marine limpet and the reclassification of B. taeanensis BH030017T, B. algicola KMM 3737T and B. hwajinpoensis SW-72T as genus Lottiidibacillus.</title>
        <authorList>
            <person name="Liu R."/>
            <person name="Huang Z."/>
        </authorList>
    </citation>
    <scope>NUCLEOTIDE SEQUENCE [LARGE SCALE GENOMIC DNA]</scope>
    <source>
        <strain evidence="2 3">BH030017</strain>
    </source>
</reference>
<evidence type="ECO:0000256" key="1">
    <source>
        <dbReference type="SAM" id="Phobius"/>
    </source>
</evidence>
<name>A0A366Y516_9BACI</name>
<gene>
    <name evidence="2" type="ORF">DS031_01625</name>
</gene>
<keyword evidence="1" id="KW-0472">Membrane</keyword>
<keyword evidence="1" id="KW-1133">Transmembrane helix</keyword>
<dbReference type="EMBL" id="QOCW01000001">
    <property type="protein sequence ID" value="RBW71474.1"/>
    <property type="molecule type" value="Genomic_DNA"/>
</dbReference>
<protein>
    <submittedName>
        <fullName evidence="2">Uncharacterized protein</fullName>
    </submittedName>
</protein>